<dbReference type="Pfam" id="PF01041">
    <property type="entry name" value="DegT_DnrJ_EryC1"/>
    <property type="match status" value="1"/>
</dbReference>
<comment type="caution">
    <text evidence="4">The sequence shown here is derived from an EMBL/GenBank/DDBJ whole genome shotgun (WGS) entry which is preliminary data.</text>
</comment>
<evidence type="ECO:0000256" key="3">
    <source>
        <dbReference type="RuleBase" id="RU004508"/>
    </source>
</evidence>
<dbReference type="RefSeq" id="WP_219779497.1">
    <property type="nucleotide sequence ID" value="NZ_JAHXPT010000006.1"/>
</dbReference>
<reference evidence="4 5" key="1">
    <citation type="submission" date="2021-07" db="EMBL/GenBank/DDBJ databases">
        <title>Clostridium weizhouense sp. nov., an anaerobic bacterium isolated from activated sludge of Petroleum wastewater.</title>
        <authorList>
            <person name="Li Q."/>
        </authorList>
    </citation>
    <scope>NUCLEOTIDE SEQUENCE [LARGE SCALE GENOMIC DNA]</scope>
    <source>
        <strain evidence="4 5">YB-6</strain>
    </source>
</reference>
<gene>
    <name evidence="4" type="ORF">KYD98_09335</name>
</gene>
<evidence type="ECO:0000313" key="4">
    <source>
        <dbReference type="EMBL" id="MBW6410298.1"/>
    </source>
</evidence>
<accession>A0ABS7ANR3</accession>
<dbReference type="InterPro" id="IPR015424">
    <property type="entry name" value="PyrdxlP-dep_Trfase"/>
</dbReference>
<dbReference type="CDD" id="cd00616">
    <property type="entry name" value="AHBA_syn"/>
    <property type="match status" value="1"/>
</dbReference>
<dbReference type="PANTHER" id="PTHR30244:SF9">
    <property type="entry name" value="PROTEIN RV3402C"/>
    <property type="match status" value="1"/>
</dbReference>
<dbReference type="InterPro" id="IPR015421">
    <property type="entry name" value="PyrdxlP-dep_Trfase_major"/>
</dbReference>
<dbReference type="Gene3D" id="3.40.640.10">
    <property type="entry name" value="Type I PLP-dependent aspartate aminotransferase-like (Major domain)"/>
    <property type="match status" value="1"/>
</dbReference>
<dbReference type="EMBL" id="JAHXPT010000006">
    <property type="protein sequence ID" value="MBW6410298.1"/>
    <property type="molecule type" value="Genomic_DNA"/>
</dbReference>
<dbReference type="GO" id="GO:0008483">
    <property type="term" value="F:transaminase activity"/>
    <property type="evidence" value="ECO:0007669"/>
    <property type="project" value="UniProtKB-KW"/>
</dbReference>
<dbReference type="PANTHER" id="PTHR30244">
    <property type="entry name" value="TRANSAMINASE"/>
    <property type="match status" value="1"/>
</dbReference>
<dbReference type="PIRSF" id="PIRSF000390">
    <property type="entry name" value="PLP_StrS"/>
    <property type="match status" value="1"/>
</dbReference>
<keyword evidence="4" id="KW-0032">Aminotransferase</keyword>
<keyword evidence="4" id="KW-0808">Transferase</keyword>
<keyword evidence="5" id="KW-1185">Reference proteome</keyword>
<evidence type="ECO:0000256" key="1">
    <source>
        <dbReference type="ARBA" id="ARBA00022898"/>
    </source>
</evidence>
<organism evidence="4 5">
    <name type="scientific">Clostridium weizhouense</name>
    <dbReference type="NCBI Taxonomy" id="2859781"/>
    <lineage>
        <taxon>Bacteria</taxon>
        <taxon>Bacillati</taxon>
        <taxon>Bacillota</taxon>
        <taxon>Clostridia</taxon>
        <taxon>Eubacteriales</taxon>
        <taxon>Clostridiaceae</taxon>
        <taxon>Clostridium</taxon>
    </lineage>
</organism>
<protein>
    <submittedName>
        <fullName evidence="4">DegT/DnrJ/EryC1/StrS family aminotransferase</fullName>
    </submittedName>
</protein>
<keyword evidence="1 3" id="KW-0663">Pyridoxal phosphate</keyword>
<dbReference type="InterPro" id="IPR000653">
    <property type="entry name" value="DegT/StrS_aminotransferase"/>
</dbReference>
<proteinExistence type="inferred from homology"/>
<evidence type="ECO:0000313" key="5">
    <source>
        <dbReference type="Proteomes" id="UP001519921"/>
    </source>
</evidence>
<sequence>MLNKKKIMVTRSSMPNFEEYMDEIKGIWDSHWLTNMGVKHKQLEAQLLKYLDTPNLTLFTNGHLALECIIAALKLTGEVITTPFTFASTTHAIVRNGLKPVFCDINPDDYTIDVDKIESLITEKTSAIIPVHVYGNVCNVKEIERIAKKHNLKVIYDAAHTFGIKVDGRGISNFGDASMFSFHATKVFNTIEGGAIAFRDEKLSKVLYDIKNFGITGPESVEYVGGNAKMNEFQAAMGICNLRHVDKEIEKRKAVVGRYVERLSNISGIKLCKPKTGVKSNYAYFPVVFDGYKLNRDEIFEKLKSENIIARKYFYPLTNSFECYKGKFDVEKTPVAKYIADRVLTLPLYADLDLDDVDRICDIIKNDKVQNIKDEVAATIE</sequence>
<dbReference type="Proteomes" id="UP001519921">
    <property type="component" value="Unassembled WGS sequence"/>
</dbReference>
<evidence type="ECO:0000256" key="2">
    <source>
        <dbReference type="ARBA" id="ARBA00037999"/>
    </source>
</evidence>
<name>A0ABS7ANR3_9CLOT</name>
<dbReference type="SUPFAM" id="SSF53383">
    <property type="entry name" value="PLP-dependent transferases"/>
    <property type="match status" value="1"/>
</dbReference>
<comment type="similarity">
    <text evidence="2 3">Belongs to the DegT/DnrJ/EryC1 family.</text>
</comment>